<evidence type="ECO:0000256" key="4">
    <source>
        <dbReference type="ARBA" id="ARBA00022989"/>
    </source>
</evidence>
<feature type="transmembrane region" description="Helical" evidence="6">
    <location>
        <begin position="132"/>
        <end position="150"/>
    </location>
</feature>
<feature type="transmembrane region" description="Helical" evidence="6">
    <location>
        <begin position="274"/>
        <end position="292"/>
    </location>
</feature>
<evidence type="ECO:0000256" key="1">
    <source>
        <dbReference type="ARBA" id="ARBA00004651"/>
    </source>
</evidence>
<keyword evidence="2" id="KW-0813">Transport</keyword>
<dbReference type="GO" id="GO:0005886">
    <property type="term" value="C:plasma membrane"/>
    <property type="evidence" value="ECO:0007669"/>
    <property type="project" value="UniProtKB-SubCell"/>
</dbReference>
<evidence type="ECO:0000259" key="7">
    <source>
        <dbReference type="PROSITE" id="PS50850"/>
    </source>
</evidence>
<feature type="transmembrane region" description="Helical" evidence="6">
    <location>
        <begin position="162"/>
        <end position="182"/>
    </location>
</feature>
<keyword evidence="3 6" id="KW-0812">Transmembrane</keyword>
<feature type="transmembrane region" description="Helical" evidence="6">
    <location>
        <begin position="12"/>
        <end position="33"/>
    </location>
</feature>
<dbReference type="Pfam" id="PF07690">
    <property type="entry name" value="MFS_1"/>
    <property type="match status" value="1"/>
</dbReference>
<dbReference type="InterPro" id="IPR011701">
    <property type="entry name" value="MFS"/>
</dbReference>
<dbReference type="OrthoDB" id="9607at2"/>
<dbReference type="PANTHER" id="PTHR23506:SF23">
    <property type="entry name" value="GH10249P"/>
    <property type="match status" value="1"/>
</dbReference>
<comment type="subcellular location">
    <subcellularLocation>
        <location evidence="1">Cell membrane</location>
        <topology evidence="1">Multi-pass membrane protein</topology>
    </subcellularLocation>
</comment>
<dbReference type="AlphaFoldDB" id="A0A345PKG7"/>
<keyword evidence="4 6" id="KW-1133">Transmembrane helix</keyword>
<evidence type="ECO:0000313" key="9">
    <source>
        <dbReference type="Proteomes" id="UP000253908"/>
    </source>
</evidence>
<dbReference type="PRINTS" id="PR01035">
    <property type="entry name" value="TCRTETA"/>
</dbReference>
<dbReference type="SUPFAM" id="SSF103473">
    <property type="entry name" value="MFS general substrate transporter"/>
    <property type="match status" value="1"/>
</dbReference>
<evidence type="ECO:0000256" key="2">
    <source>
        <dbReference type="ARBA" id="ARBA00022448"/>
    </source>
</evidence>
<feature type="transmembrane region" description="Helical" evidence="6">
    <location>
        <begin position="98"/>
        <end position="120"/>
    </location>
</feature>
<reference evidence="9" key="1">
    <citation type="submission" date="2017-11" db="EMBL/GenBank/DDBJ databases">
        <authorList>
            <person name="Zhu W."/>
        </authorList>
    </citation>
    <scope>NUCLEOTIDE SEQUENCE [LARGE SCALE GENOMIC DNA]</scope>
    <source>
        <strain evidence="9">160</strain>
    </source>
</reference>
<dbReference type="PROSITE" id="PS50850">
    <property type="entry name" value="MFS"/>
    <property type="match status" value="1"/>
</dbReference>
<gene>
    <name evidence="8" type="ORF">CUC15_16840</name>
</gene>
<evidence type="ECO:0000313" key="8">
    <source>
        <dbReference type="EMBL" id="AXI10497.1"/>
    </source>
</evidence>
<feature type="transmembrane region" description="Helical" evidence="6">
    <location>
        <begin position="39"/>
        <end position="62"/>
    </location>
</feature>
<feature type="transmembrane region" description="Helical" evidence="6">
    <location>
        <begin position="202"/>
        <end position="223"/>
    </location>
</feature>
<dbReference type="InterPro" id="IPR020846">
    <property type="entry name" value="MFS_dom"/>
</dbReference>
<dbReference type="GO" id="GO:0022857">
    <property type="term" value="F:transmembrane transporter activity"/>
    <property type="evidence" value="ECO:0007669"/>
    <property type="project" value="InterPro"/>
</dbReference>
<dbReference type="Gene3D" id="1.20.1250.20">
    <property type="entry name" value="MFS general substrate transporter like domains"/>
    <property type="match status" value="1"/>
</dbReference>
<dbReference type="Proteomes" id="UP000253908">
    <property type="component" value="Chromosome"/>
</dbReference>
<dbReference type="InterPro" id="IPR001958">
    <property type="entry name" value="Tet-R_TetA/multi-R_MdtG-like"/>
</dbReference>
<evidence type="ECO:0000256" key="6">
    <source>
        <dbReference type="SAM" id="Phobius"/>
    </source>
</evidence>
<feature type="transmembrane region" description="Helical" evidence="6">
    <location>
        <begin position="298"/>
        <end position="317"/>
    </location>
</feature>
<dbReference type="KEGG" id="ocn:CUC15_16840"/>
<dbReference type="InterPro" id="IPR050930">
    <property type="entry name" value="MFS_Vesicular_Transporter"/>
</dbReference>
<feature type="domain" description="Major facilitator superfamily (MFS) profile" evidence="7">
    <location>
        <begin position="8"/>
        <end position="386"/>
    </location>
</feature>
<dbReference type="InterPro" id="IPR036259">
    <property type="entry name" value="MFS_trans_sf"/>
</dbReference>
<evidence type="ECO:0000256" key="5">
    <source>
        <dbReference type="ARBA" id="ARBA00023136"/>
    </source>
</evidence>
<keyword evidence="9" id="KW-1185">Reference proteome</keyword>
<feature type="transmembrane region" description="Helical" evidence="6">
    <location>
        <begin position="338"/>
        <end position="358"/>
    </location>
</feature>
<dbReference type="PANTHER" id="PTHR23506">
    <property type="entry name" value="GH10249P"/>
    <property type="match status" value="1"/>
</dbReference>
<proteinExistence type="predicted"/>
<feature type="transmembrane region" description="Helical" evidence="6">
    <location>
        <begin position="243"/>
        <end position="262"/>
    </location>
</feature>
<protein>
    <submittedName>
        <fullName evidence="8">MFS transporter</fullName>
    </submittedName>
</protein>
<feature type="transmembrane region" description="Helical" evidence="6">
    <location>
        <begin position="74"/>
        <end position="92"/>
    </location>
</feature>
<keyword evidence="5 6" id="KW-0472">Membrane</keyword>
<evidence type="ECO:0000256" key="3">
    <source>
        <dbReference type="ARBA" id="ARBA00022692"/>
    </source>
</evidence>
<feature type="transmembrane region" description="Helical" evidence="6">
    <location>
        <begin position="364"/>
        <end position="381"/>
    </location>
</feature>
<accession>A0A345PKG7</accession>
<dbReference type="EMBL" id="CP024848">
    <property type="protein sequence ID" value="AXI10497.1"/>
    <property type="molecule type" value="Genomic_DNA"/>
</dbReference>
<name>A0A345PKG7_9BACI</name>
<sequence length="403" mass="44726">MALSNTKSKYLFIAVSFLLWFPHFIYVPILSPYMETNGISFSLIGIILGSYGLMQVLFRLPIGIGSDLVKQRKPFIILGMLASMLSCLIFIMTDSAGWIFVARSLAGIAAASWVAFTVLYSSYFSDKEVHRAMGSISFIIVLGQFLGMSFSGSIVEMWGWKAPFWIGVAASAIGFILSFFIFEPKEKTISNPMKLKDLTSVITQPSLLKIALLSILAHSIIFSTMFGFTPTYALQIGFQPSELTFIVFAFMIPHAIATLFMGRVIVPLLGDWRSLKLAFLLTAVFIFILPLSEAKWGFYVIQGFSGFALGLIFPLLLGMSIESITPEKRATAMGAYQAMYALGIFAGPFFSGIINSWMGIEYGFYFTGCLGLTATLLIVSWKRNEVSIKFLGPRKWREKKENG</sequence>
<organism evidence="8 9">
    <name type="scientific">Oceanobacillus zhaokaii</name>
    <dbReference type="NCBI Taxonomy" id="2052660"/>
    <lineage>
        <taxon>Bacteria</taxon>
        <taxon>Bacillati</taxon>
        <taxon>Bacillota</taxon>
        <taxon>Bacilli</taxon>
        <taxon>Bacillales</taxon>
        <taxon>Bacillaceae</taxon>
        <taxon>Oceanobacillus</taxon>
    </lineage>
</organism>